<dbReference type="eggNOG" id="ENOG502RYH6">
    <property type="taxonomic scope" value="Eukaryota"/>
</dbReference>
<dbReference type="PANTHER" id="PTHR36488:SF8">
    <property type="entry name" value="CASP-LIKE PROTEIN 1U1"/>
    <property type="match status" value="1"/>
</dbReference>
<organism evidence="10 11">
    <name type="scientific">Leersia perrieri</name>
    <dbReference type="NCBI Taxonomy" id="77586"/>
    <lineage>
        <taxon>Eukaryota</taxon>
        <taxon>Viridiplantae</taxon>
        <taxon>Streptophyta</taxon>
        <taxon>Embryophyta</taxon>
        <taxon>Tracheophyta</taxon>
        <taxon>Spermatophyta</taxon>
        <taxon>Magnoliopsida</taxon>
        <taxon>Liliopsida</taxon>
        <taxon>Poales</taxon>
        <taxon>Poaceae</taxon>
        <taxon>BOP clade</taxon>
        <taxon>Oryzoideae</taxon>
        <taxon>Oryzeae</taxon>
        <taxon>Oryzinae</taxon>
        <taxon>Leersia</taxon>
    </lineage>
</organism>
<evidence type="ECO:0000256" key="2">
    <source>
        <dbReference type="ARBA" id="ARBA00007651"/>
    </source>
</evidence>
<dbReference type="Proteomes" id="UP000032180">
    <property type="component" value="Chromosome 12"/>
</dbReference>
<feature type="domain" description="Casparian strip membrane protein" evidence="9">
    <location>
        <begin position="27"/>
        <end position="174"/>
    </location>
</feature>
<comment type="subunit">
    <text evidence="3 8">Homodimer and heterodimers.</text>
</comment>
<evidence type="ECO:0000259" key="9">
    <source>
        <dbReference type="Pfam" id="PF04535"/>
    </source>
</evidence>
<keyword evidence="5 8" id="KW-0812">Transmembrane</keyword>
<keyword evidence="6 8" id="KW-1133">Transmembrane helix</keyword>
<evidence type="ECO:0000256" key="4">
    <source>
        <dbReference type="ARBA" id="ARBA00022475"/>
    </source>
</evidence>
<feature type="transmembrane region" description="Helical" evidence="8">
    <location>
        <begin position="79"/>
        <end position="99"/>
    </location>
</feature>
<evidence type="ECO:0000313" key="10">
    <source>
        <dbReference type="EnsemblPlants" id="LPERR12G15520.2"/>
    </source>
</evidence>
<dbReference type="GO" id="GO:0005886">
    <property type="term" value="C:plasma membrane"/>
    <property type="evidence" value="ECO:0007669"/>
    <property type="project" value="UniProtKB-SubCell"/>
</dbReference>
<dbReference type="PANTHER" id="PTHR36488">
    <property type="entry name" value="CASP-LIKE PROTEIN 1U1"/>
    <property type="match status" value="1"/>
</dbReference>
<accession>A0A0D9Y1B6</accession>
<evidence type="ECO:0000313" key="11">
    <source>
        <dbReference type="Proteomes" id="UP000032180"/>
    </source>
</evidence>
<dbReference type="EnsemblPlants" id="LPERR12G15520.2">
    <property type="protein sequence ID" value="LPERR12G15520.2"/>
    <property type="gene ID" value="LPERR12G15520"/>
</dbReference>
<dbReference type="Pfam" id="PF04535">
    <property type="entry name" value="CASP_dom"/>
    <property type="match status" value="1"/>
</dbReference>
<dbReference type="InterPro" id="IPR006459">
    <property type="entry name" value="CASP/CASPL"/>
</dbReference>
<protein>
    <recommendedName>
        <fullName evidence="8">CASP-like protein</fullName>
    </recommendedName>
</protein>
<dbReference type="NCBIfam" id="TIGR01569">
    <property type="entry name" value="A_tha_TIGR01569"/>
    <property type="match status" value="1"/>
</dbReference>
<evidence type="ECO:0000256" key="7">
    <source>
        <dbReference type="ARBA" id="ARBA00023136"/>
    </source>
</evidence>
<sequence>MDLEKGKKPSEQAAACRIMQLKDKLINLQPVLRAFVFLATAVAAVIMGLNKQSYTTVVAIVGTKPVTQTFTAQFKDTPAFVFFVIANAIVSGYNLVVLVTRRLLQRRTQSLVVHLLDMVILTLLATSSATAASMAQLGKHGNLHARWNPICDKFGSFCNRGGIAIVLSFISVVLMLVLNLLSAAANSSRSNHDAIEDWNMSLSGCCYPDASTELIHPRRAHSSRSSHLRKQAWQNLTPNGVQLTQHRLEHLLVTVLSVQEAPKFRQAMIQVAHAIVTCDNWEIALLCHSSTVAVTAIVVTGNVIAEAGEAGHLLKCGDGSGGTGGGGDGVVHGGMELS</sequence>
<reference evidence="10 11" key="1">
    <citation type="submission" date="2012-08" db="EMBL/GenBank/DDBJ databases">
        <title>Oryza genome evolution.</title>
        <authorList>
            <person name="Wing R.A."/>
        </authorList>
    </citation>
    <scope>NUCLEOTIDE SEQUENCE</scope>
</reference>
<keyword evidence="7 8" id="KW-0472">Membrane</keyword>
<feature type="transmembrane region" description="Helical" evidence="8">
    <location>
        <begin position="162"/>
        <end position="181"/>
    </location>
</feature>
<evidence type="ECO:0000256" key="5">
    <source>
        <dbReference type="ARBA" id="ARBA00022692"/>
    </source>
</evidence>
<evidence type="ECO:0000256" key="1">
    <source>
        <dbReference type="ARBA" id="ARBA00004651"/>
    </source>
</evidence>
<keyword evidence="4 8" id="KW-1003">Cell membrane</keyword>
<keyword evidence="11" id="KW-1185">Reference proteome</keyword>
<reference evidence="10" key="3">
    <citation type="submission" date="2015-04" db="UniProtKB">
        <authorList>
            <consortium name="EnsemblPlants"/>
        </authorList>
    </citation>
    <scope>IDENTIFICATION</scope>
</reference>
<dbReference type="HOGENOM" id="CLU_995198_0_0_1"/>
<dbReference type="InterPro" id="IPR044173">
    <property type="entry name" value="CASPL"/>
</dbReference>
<comment type="similarity">
    <text evidence="2 8">Belongs to the Casparian strip membrane proteins (CASP) family.</text>
</comment>
<evidence type="ECO:0000256" key="6">
    <source>
        <dbReference type="ARBA" id="ARBA00022989"/>
    </source>
</evidence>
<dbReference type="InterPro" id="IPR006702">
    <property type="entry name" value="CASP_dom"/>
</dbReference>
<name>A0A0D9Y1B6_9ORYZ</name>
<evidence type="ECO:0000256" key="3">
    <source>
        <dbReference type="ARBA" id="ARBA00011489"/>
    </source>
</evidence>
<dbReference type="Gramene" id="LPERR12G15520.2">
    <property type="protein sequence ID" value="LPERR12G15520.2"/>
    <property type="gene ID" value="LPERR12G15520"/>
</dbReference>
<proteinExistence type="inferred from homology"/>
<reference evidence="11" key="2">
    <citation type="submission" date="2013-12" db="EMBL/GenBank/DDBJ databases">
        <authorList>
            <person name="Yu Y."/>
            <person name="Lee S."/>
            <person name="de Baynast K."/>
            <person name="Wissotski M."/>
            <person name="Liu L."/>
            <person name="Talag J."/>
            <person name="Goicoechea J."/>
            <person name="Angelova A."/>
            <person name="Jetty R."/>
            <person name="Kudrna D."/>
            <person name="Golser W."/>
            <person name="Rivera L."/>
            <person name="Zhang J."/>
            <person name="Wing R."/>
        </authorList>
    </citation>
    <scope>NUCLEOTIDE SEQUENCE</scope>
</reference>
<dbReference type="STRING" id="77586.A0A0D9Y1B6"/>
<feature type="transmembrane region" description="Helical" evidence="8">
    <location>
        <begin position="31"/>
        <end position="49"/>
    </location>
</feature>
<dbReference type="AlphaFoldDB" id="A0A0D9Y1B6"/>
<evidence type="ECO:0000256" key="8">
    <source>
        <dbReference type="RuleBase" id="RU361233"/>
    </source>
</evidence>
<comment type="subcellular location">
    <subcellularLocation>
        <location evidence="1 8">Cell membrane</location>
        <topology evidence="1 8">Multi-pass membrane protein</topology>
    </subcellularLocation>
</comment>
<feature type="transmembrane region" description="Helical" evidence="8">
    <location>
        <begin position="111"/>
        <end position="135"/>
    </location>
</feature>